<dbReference type="AlphaFoldDB" id="A0A7X2J193"/>
<dbReference type="InterPro" id="IPR035255">
    <property type="entry name" value="DUF5348"/>
</dbReference>
<evidence type="ECO:0000313" key="2">
    <source>
        <dbReference type="EMBL" id="MRX73424.1"/>
    </source>
</evidence>
<reference evidence="2 3" key="1">
    <citation type="submission" date="2019-11" db="EMBL/GenBank/DDBJ databases">
        <title>Bacillus lacus genome.</title>
        <authorList>
            <person name="Allen C.J."/>
            <person name="Newman J.D."/>
        </authorList>
    </citation>
    <scope>NUCLEOTIDE SEQUENCE [LARGE SCALE GENOMIC DNA]</scope>
    <source>
        <strain evidence="2 3">KCTC 33946</strain>
    </source>
</reference>
<gene>
    <name evidence="2" type="ORF">GJU40_14860</name>
</gene>
<proteinExistence type="predicted"/>
<name>A0A7X2J193_9BACI</name>
<dbReference type="EMBL" id="WKKI01000034">
    <property type="protein sequence ID" value="MRX73424.1"/>
    <property type="molecule type" value="Genomic_DNA"/>
</dbReference>
<dbReference type="OrthoDB" id="9554183at2"/>
<keyword evidence="3" id="KW-1185">Reference proteome</keyword>
<comment type="caution">
    <text evidence="2">The sequence shown here is derived from an EMBL/GenBank/DDBJ whole genome shotgun (WGS) entry which is preliminary data.</text>
</comment>
<dbReference type="Gene3D" id="2.40.10.390">
    <property type="match status" value="1"/>
</dbReference>
<protein>
    <recommendedName>
        <fullName evidence="1">DUF5348 domain-containing protein</fullName>
    </recommendedName>
</protein>
<organism evidence="2 3">
    <name type="scientific">Metabacillus lacus</name>
    <dbReference type="NCBI Taxonomy" id="1983721"/>
    <lineage>
        <taxon>Bacteria</taxon>
        <taxon>Bacillati</taxon>
        <taxon>Bacillota</taxon>
        <taxon>Bacilli</taxon>
        <taxon>Bacillales</taxon>
        <taxon>Bacillaceae</taxon>
        <taxon>Metabacillus</taxon>
    </lineage>
</organism>
<evidence type="ECO:0000259" key="1">
    <source>
        <dbReference type="Pfam" id="PF17295"/>
    </source>
</evidence>
<dbReference type="Pfam" id="PF17295">
    <property type="entry name" value="DUF5348"/>
    <property type="match status" value="1"/>
</dbReference>
<accession>A0A7X2J193</accession>
<sequence>MKSSRWKSMYFDEKLDCWIVDWGNQRDYKLGCGECFNLNLGYGKVLSCRLELGRDWYIITGSHEVQFYLKQNETYEVDL</sequence>
<dbReference type="Proteomes" id="UP000448867">
    <property type="component" value="Unassembled WGS sequence"/>
</dbReference>
<evidence type="ECO:0000313" key="3">
    <source>
        <dbReference type="Proteomes" id="UP000448867"/>
    </source>
</evidence>
<dbReference type="RefSeq" id="WP_154308883.1">
    <property type="nucleotide sequence ID" value="NZ_WKKI01000034.1"/>
</dbReference>
<feature type="domain" description="DUF5348" evidence="1">
    <location>
        <begin position="8"/>
        <end position="78"/>
    </location>
</feature>